<dbReference type="Proteomes" id="UP000664915">
    <property type="component" value="Segment"/>
</dbReference>
<reference evidence="1" key="1">
    <citation type="submission" date="2020-09" db="EMBL/GenBank/DDBJ databases">
        <authorList>
            <person name="Zhang D."/>
            <person name="Hatherill J.R."/>
            <person name="Ramirez J.F."/>
            <person name="Edinger B."/>
            <person name="Balarin R."/>
            <person name="Sullivan A."/>
            <person name="Humpal K.M."/>
            <person name="Guseva A."/>
            <person name="Butela K.A."/>
            <person name="Garlena R.A."/>
            <person name="Russell D.A."/>
            <person name="Pope W.H."/>
            <person name="Jacobs-Sera D."/>
            <person name="Hatfull G.F."/>
        </authorList>
    </citation>
    <scope>NUCLEOTIDE SEQUENCE</scope>
</reference>
<proteinExistence type="predicted"/>
<dbReference type="GeneID" id="77946524"/>
<protein>
    <submittedName>
        <fullName evidence="1">Baseplate wedge initiator</fullName>
    </submittedName>
</protein>
<organism evidence="1 2">
    <name type="scientific">Synechococcus phage S-SRM01</name>
    <dbReference type="NCBI Taxonomy" id="2781608"/>
    <lineage>
        <taxon>Viruses</taxon>
        <taxon>Duplodnaviria</taxon>
        <taxon>Heunggongvirae</taxon>
        <taxon>Uroviricota</taxon>
        <taxon>Caudoviricetes</taxon>
        <taxon>Pantevenvirales</taxon>
        <taxon>Kyanoviridae</taxon>
        <taxon>Serangoonvirus</taxon>
        <taxon>Serangoonvirus essarone</taxon>
    </lineage>
</organism>
<keyword evidence="2" id="KW-1185">Reference proteome</keyword>
<dbReference type="RefSeq" id="YP_010669976.1">
    <property type="nucleotide sequence ID" value="NC_070963.1"/>
</dbReference>
<dbReference type="EMBL" id="MW015081">
    <property type="protein sequence ID" value="QPX47966.1"/>
    <property type="molecule type" value="Genomic_DNA"/>
</dbReference>
<evidence type="ECO:0000313" key="2">
    <source>
        <dbReference type="Proteomes" id="UP000664915"/>
    </source>
</evidence>
<name>A0A879R2Y3_9CAUD</name>
<sequence>MYIGNSPTDGENNSFKLIDSLASVTKTFDGSSASVVSTIDDSIVINNHPFVTGQRVTYTTTGTAIGNLISGTAYYIIKYDQNTIKLALNYTNAINNVVLNLTGLGTGTDHNLNVAFDGINTKFVVTYDNGTKAQFTRAAQLQISINGVIQQPQDTTSPTNGFGIDLNSVIIFSTPPAVSDVFWGNLIANNFPTFDIADNTVDSFTGNGSQTDFTLSKTPANNQNVLVTIDGVVQYPSDATTVRAYSLYGNVLSFVGVPGNGTAIQVRHIGFAGATSSAVTGFYGRTGNVVLTNQDNITVGTISSIGNINSSGIGTFASLVVTGNVSVAGTITSEDVVNIDSIGIITARSGINVISGGINTTGAAVSMGNVMAGIITASKFVGDGSLLTGVVSSKWRQNTAGITTESSVGVNTTSVDVAGLTGVGNSFNGMYVSNGMIIYDNVLNGNHYIGTNFNGLMAGPVTINGTLTVDGNYVVV</sequence>
<dbReference type="KEGG" id="vg:77946524"/>
<accession>A0A879R2Y3</accession>
<evidence type="ECO:0000313" key="1">
    <source>
        <dbReference type="EMBL" id="QPX47966.1"/>
    </source>
</evidence>